<organism evidence="3 4">
    <name type="scientific">Metasolibacillus meyeri</name>
    <dbReference type="NCBI Taxonomy" id="1071052"/>
    <lineage>
        <taxon>Bacteria</taxon>
        <taxon>Bacillati</taxon>
        <taxon>Bacillota</taxon>
        <taxon>Bacilli</taxon>
        <taxon>Bacillales</taxon>
        <taxon>Caryophanaceae</taxon>
        <taxon>Metasolibacillus</taxon>
    </lineage>
</organism>
<reference evidence="3 4" key="1">
    <citation type="submission" date="2023-03" db="EMBL/GenBank/DDBJ databases">
        <title>Bacillus Genome Sequencing.</title>
        <authorList>
            <person name="Dunlap C."/>
        </authorList>
    </citation>
    <scope>NUCLEOTIDE SEQUENCE [LARGE SCALE GENOMIC DNA]</scope>
    <source>
        <strain evidence="3 4">B-59205</strain>
    </source>
</reference>
<evidence type="ECO:0000313" key="3">
    <source>
        <dbReference type="EMBL" id="MEC1179662.1"/>
    </source>
</evidence>
<sequence length="200" mass="22548">MGNIDIFEMMADSYDTKERITIAQVAANAIRERLVDATNKTAIDFGCGTGLIGMHLLNDFQSVLFLDASQNMVDEIQQKIEAFHIANASTQCVNIEKESTNNLRADYIFMAQVLLHIDNTEFVLSKLYELLNEGGHLLIVDFDKNEKVISDMVHNGFEQKELAALLAKIGYQQIQSKTFYHGEKIFMAQDASMFILDGKK</sequence>
<dbReference type="GO" id="GO:0032259">
    <property type="term" value="P:methylation"/>
    <property type="evidence" value="ECO:0007669"/>
    <property type="project" value="UniProtKB-KW"/>
</dbReference>
<gene>
    <name evidence="3" type="ORF">P9B03_14270</name>
</gene>
<dbReference type="CDD" id="cd02440">
    <property type="entry name" value="AdoMet_MTases"/>
    <property type="match status" value="1"/>
</dbReference>
<dbReference type="PANTHER" id="PTHR43861">
    <property type="entry name" value="TRANS-ACONITATE 2-METHYLTRANSFERASE-RELATED"/>
    <property type="match status" value="1"/>
</dbReference>
<dbReference type="InterPro" id="IPR029063">
    <property type="entry name" value="SAM-dependent_MTases_sf"/>
</dbReference>
<dbReference type="InterPro" id="IPR013217">
    <property type="entry name" value="Methyltransf_12"/>
</dbReference>
<evidence type="ECO:0000259" key="2">
    <source>
        <dbReference type="Pfam" id="PF08242"/>
    </source>
</evidence>
<proteinExistence type="predicted"/>
<keyword evidence="3" id="KW-0489">Methyltransferase</keyword>
<name>A0AAW9NPR8_9BACL</name>
<keyword evidence="4" id="KW-1185">Reference proteome</keyword>
<dbReference type="PANTHER" id="PTHR43861:SF3">
    <property type="entry name" value="PUTATIVE (AFU_ORTHOLOGUE AFUA_2G14390)-RELATED"/>
    <property type="match status" value="1"/>
</dbReference>
<dbReference type="SUPFAM" id="SSF53335">
    <property type="entry name" value="S-adenosyl-L-methionine-dependent methyltransferases"/>
    <property type="match status" value="1"/>
</dbReference>
<dbReference type="EC" id="2.1.-.-" evidence="3"/>
<keyword evidence="1 3" id="KW-0808">Transferase</keyword>
<accession>A0AAW9NPR8</accession>
<dbReference type="Gene3D" id="3.40.50.150">
    <property type="entry name" value="Vaccinia Virus protein VP39"/>
    <property type="match status" value="1"/>
</dbReference>
<evidence type="ECO:0000256" key="1">
    <source>
        <dbReference type="ARBA" id="ARBA00022679"/>
    </source>
</evidence>
<dbReference type="Proteomes" id="UP001344888">
    <property type="component" value="Unassembled WGS sequence"/>
</dbReference>
<comment type="caution">
    <text evidence="3">The sequence shown here is derived from an EMBL/GenBank/DDBJ whole genome shotgun (WGS) entry which is preliminary data.</text>
</comment>
<dbReference type="Pfam" id="PF08242">
    <property type="entry name" value="Methyltransf_12"/>
    <property type="match status" value="1"/>
</dbReference>
<protein>
    <submittedName>
        <fullName evidence="3">Class I SAM-dependent methyltransferase</fullName>
        <ecNumber evidence="3">2.1.-.-</ecNumber>
    </submittedName>
</protein>
<dbReference type="AlphaFoldDB" id="A0AAW9NPR8"/>
<evidence type="ECO:0000313" key="4">
    <source>
        <dbReference type="Proteomes" id="UP001344888"/>
    </source>
</evidence>
<feature type="domain" description="Methyltransferase type 12" evidence="2">
    <location>
        <begin position="43"/>
        <end position="137"/>
    </location>
</feature>
<dbReference type="RefSeq" id="WP_326124149.1">
    <property type="nucleotide sequence ID" value="NZ_JARSFG010000019.1"/>
</dbReference>
<dbReference type="GO" id="GO:0008168">
    <property type="term" value="F:methyltransferase activity"/>
    <property type="evidence" value="ECO:0007669"/>
    <property type="project" value="UniProtKB-KW"/>
</dbReference>
<dbReference type="EMBL" id="JARSFG010000019">
    <property type="protein sequence ID" value="MEC1179662.1"/>
    <property type="molecule type" value="Genomic_DNA"/>
</dbReference>